<evidence type="ECO:0000256" key="5">
    <source>
        <dbReference type="ARBA" id="ARBA00022822"/>
    </source>
</evidence>
<dbReference type="UniPathway" id="UPA00035">
    <property type="reaction ID" value="UER00042"/>
</dbReference>
<evidence type="ECO:0000259" key="9">
    <source>
        <dbReference type="Pfam" id="PF00697"/>
    </source>
</evidence>
<comment type="catalytic activity">
    <reaction evidence="1 8">
        <text>N-(5-phospho-beta-D-ribosyl)anthranilate = 1-(2-carboxyphenylamino)-1-deoxy-D-ribulose 5-phosphate</text>
        <dbReference type="Rhea" id="RHEA:21540"/>
        <dbReference type="ChEBI" id="CHEBI:18277"/>
        <dbReference type="ChEBI" id="CHEBI:58613"/>
        <dbReference type="EC" id="5.3.1.24"/>
    </reaction>
</comment>
<evidence type="ECO:0000256" key="4">
    <source>
        <dbReference type="ARBA" id="ARBA00022605"/>
    </source>
</evidence>
<dbReference type="GO" id="GO:0004640">
    <property type="term" value="F:phosphoribosylanthranilate isomerase activity"/>
    <property type="evidence" value="ECO:0007669"/>
    <property type="project" value="UniProtKB-UniRule"/>
</dbReference>
<comment type="similarity">
    <text evidence="3 8">Belongs to the TrpF family.</text>
</comment>
<dbReference type="EC" id="5.3.1.24" evidence="8"/>
<dbReference type="Pfam" id="PF00697">
    <property type="entry name" value="PRAI"/>
    <property type="match status" value="1"/>
</dbReference>
<dbReference type="PANTHER" id="PTHR42894:SF1">
    <property type="entry name" value="N-(5'-PHOSPHORIBOSYL)ANTHRANILATE ISOMERASE"/>
    <property type="match status" value="1"/>
</dbReference>
<proteinExistence type="inferred from homology"/>
<dbReference type="SUPFAM" id="SSF51366">
    <property type="entry name" value="Ribulose-phoshate binding barrel"/>
    <property type="match status" value="1"/>
</dbReference>
<evidence type="ECO:0000256" key="2">
    <source>
        <dbReference type="ARBA" id="ARBA00004664"/>
    </source>
</evidence>
<evidence type="ECO:0000256" key="6">
    <source>
        <dbReference type="ARBA" id="ARBA00023141"/>
    </source>
</evidence>
<sequence length="216" mass="23920">MTYVRVKICGITREQDLLDAVNAGADAVGFVVASPLSPRNLTYERARELIKKVPVFVDSVLVTVTSDVEEILRVCNMLNPSALQIHSDLLDAKSLREAFPSIKLIKAFDAREIHDPGRLKNLLNCFDAFLLDSLVGGYGGQGKVHDWENGRRLVECLYPKPLILAGGLTPENVSDAIHKVRPYAVDVSSGVEISPGIKDRKKVFEFVKNARRAEDY</sequence>
<feature type="domain" description="N-(5'phosphoribosyl) anthranilate isomerase (PRAI)" evidence="9">
    <location>
        <begin position="6"/>
        <end position="209"/>
    </location>
</feature>
<name>A0A2R7YA94_9ARCH</name>
<gene>
    <name evidence="8" type="primary">trpF</name>
    <name evidence="10" type="ORF">B9J98_00315</name>
</gene>
<comment type="pathway">
    <text evidence="2 8">Amino-acid biosynthesis; L-tryptophan biosynthesis; L-tryptophan from chorismate: step 3/5.</text>
</comment>
<accession>A0A2R7YA94</accession>
<comment type="caution">
    <text evidence="10">The sequence shown here is derived from an EMBL/GenBank/DDBJ whole genome shotgun (WGS) entry which is preliminary data.</text>
</comment>
<evidence type="ECO:0000256" key="7">
    <source>
        <dbReference type="ARBA" id="ARBA00023235"/>
    </source>
</evidence>
<dbReference type="EMBL" id="NDWU01000001">
    <property type="protein sequence ID" value="PUA34327.1"/>
    <property type="molecule type" value="Genomic_DNA"/>
</dbReference>
<dbReference type="GO" id="GO:0000162">
    <property type="term" value="P:L-tryptophan biosynthetic process"/>
    <property type="evidence" value="ECO:0007669"/>
    <property type="project" value="UniProtKB-UniRule"/>
</dbReference>
<keyword evidence="6 8" id="KW-0057">Aromatic amino acid biosynthesis</keyword>
<evidence type="ECO:0000313" key="10">
    <source>
        <dbReference type="EMBL" id="PUA34327.1"/>
    </source>
</evidence>
<keyword evidence="4 8" id="KW-0028">Amino-acid biosynthesis</keyword>
<reference evidence="10 11" key="1">
    <citation type="submission" date="2017-04" db="EMBL/GenBank/DDBJ databases">
        <title>Draft Aigarchaeota genome from a New Zealand hot spring.</title>
        <authorList>
            <person name="Reysenbach A.-L."/>
            <person name="Donaho J.A."/>
            <person name="Gerhart J."/>
            <person name="Kelley J.F."/>
            <person name="Kouba K."/>
            <person name="Podar M."/>
            <person name="Stott M."/>
        </authorList>
    </citation>
    <scope>NUCLEOTIDE SEQUENCE [LARGE SCALE GENOMIC DNA]</scope>
    <source>
        <strain evidence="10">NZ13_MG1</strain>
    </source>
</reference>
<protein>
    <recommendedName>
        <fullName evidence="8">N-(5'-phosphoribosyl)anthranilate isomerase</fullName>
        <shortName evidence="8">PRAI</shortName>
        <ecNumber evidence="8">5.3.1.24</ecNumber>
    </recommendedName>
</protein>
<keyword evidence="5 8" id="KW-0822">Tryptophan biosynthesis</keyword>
<dbReference type="InterPro" id="IPR013785">
    <property type="entry name" value="Aldolase_TIM"/>
</dbReference>
<dbReference type="InterPro" id="IPR044643">
    <property type="entry name" value="TrpF_fam"/>
</dbReference>
<evidence type="ECO:0000313" key="11">
    <source>
        <dbReference type="Proteomes" id="UP000244066"/>
    </source>
</evidence>
<dbReference type="Gene3D" id="3.20.20.70">
    <property type="entry name" value="Aldolase class I"/>
    <property type="match status" value="1"/>
</dbReference>
<dbReference type="AlphaFoldDB" id="A0A2R7YA94"/>
<evidence type="ECO:0000256" key="3">
    <source>
        <dbReference type="ARBA" id="ARBA00007571"/>
    </source>
</evidence>
<dbReference type="InterPro" id="IPR011060">
    <property type="entry name" value="RibuloseP-bd_barrel"/>
</dbReference>
<evidence type="ECO:0000256" key="8">
    <source>
        <dbReference type="HAMAP-Rule" id="MF_00135"/>
    </source>
</evidence>
<dbReference type="CDD" id="cd00405">
    <property type="entry name" value="PRAI"/>
    <property type="match status" value="1"/>
</dbReference>
<dbReference type="PANTHER" id="PTHR42894">
    <property type="entry name" value="N-(5'-PHOSPHORIBOSYL)ANTHRANILATE ISOMERASE"/>
    <property type="match status" value="1"/>
</dbReference>
<dbReference type="Proteomes" id="UP000244066">
    <property type="component" value="Unassembled WGS sequence"/>
</dbReference>
<organism evidence="10 11">
    <name type="scientific">Candidatus Terraquivivens tikiterensis</name>
    <dbReference type="NCBI Taxonomy" id="1980982"/>
    <lineage>
        <taxon>Archaea</taxon>
        <taxon>Nitrososphaerota</taxon>
        <taxon>Candidatus Wolframiiraptoraceae</taxon>
        <taxon>Candidatus Terraquivivens</taxon>
    </lineage>
</organism>
<dbReference type="HAMAP" id="MF_00135">
    <property type="entry name" value="PRAI"/>
    <property type="match status" value="1"/>
</dbReference>
<evidence type="ECO:0000256" key="1">
    <source>
        <dbReference type="ARBA" id="ARBA00001164"/>
    </source>
</evidence>
<keyword evidence="7 8" id="KW-0413">Isomerase</keyword>
<dbReference type="InterPro" id="IPR001240">
    <property type="entry name" value="PRAI_dom"/>
</dbReference>